<organism evidence="1 2">
    <name type="scientific">Hallella multisaccharivorax DSM 17128</name>
    <dbReference type="NCBI Taxonomy" id="688246"/>
    <lineage>
        <taxon>Bacteria</taxon>
        <taxon>Pseudomonadati</taxon>
        <taxon>Bacteroidota</taxon>
        <taxon>Bacteroidia</taxon>
        <taxon>Bacteroidales</taxon>
        <taxon>Prevotellaceae</taxon>
        <taxon>Hallella</taxon>
    </lineage>
</organism>
<name>F8NAP0_9BACT</name>
<reference evidence="2" key="1">
    <citation type="journal article" date="2011" name="Stand. Genomic Sci.">
        <title>Non-contiguous finished genome sequence of the opportunistic oral pathogen Prevotella multisaccharivorax type strain (PPPA20).</title>
        <authorList>
            <person name="Pati A."/>
            <person name="Gronow S."/>
            <person name="Lu M."/>
            <person name="Lapidus A."/>
            <person name="Nolan M."/>
            <person name="Lucas S."/>
            <person name="Hammon N."/>
            <person name="Deshpande S."/>
            <person name="Cheng J.F."/>
            <person name="Tapia R."/>
            <person name="Han C."/>
            <person name="Goodwin L."/>
            <person name="Pitluck S."/>
            <person name="Liolios K."/>
            <person name="Pagani I."/>
            <person name="Mavromatis K."/>
            <person name="Mikhailova N."/>
            <person name="Huntemann M."/>
            <person name="Chen A."/>
            <person name="Palaniappan K."/>
            <person name="Land M."/>
            <person name="Hauser L."/>
            <person name="Detter J.C."/>
            <person name="Brambilla E.M."/>
            <person name="Rohde M."/>
            <person name="Goker M."/>
            <person name="Woyke T."/>
            <person name="Bristow J."/>
            <person name="Eisen J.A."/>
            <person name="Markowitz V."/>
            <person name="Hugenholtz P."/>
            <person name="Kyrpides N.C."/>
            <person name="Klenk H.P."/>
            <person name="Ivanova N."/>
        </authorList>
    </citation>
    <scope>NUCLEOTIDE SEQUENCE [LARGE SCALE GENOMIC DNA]</scope>
    <source>
        <strain evidence="2">DSM 17128</strain>
    </source>
</reference>
<sequence>MEITITKSDFEQALPVGAASNDSVYESVKPAIARQLSFSNDALLGVAGMKHMEELGEDSTLVNWYKQLVCLSAFLSVLRQLDLVLTPTGFGVVSNDNLAPASKQRVDALEGELRTQYHKTLAMTLNLLRSENWGATEQARHFIDHLYDEYTFFFETHQNASATDWDSYQQTIEEAEEMLRTKMGDRQMDDILDAFRRNDPNRLEPYREMMSLIVKFTDTWAVKSLGTLKQPVYRRLMRILDSNDNKETFKLYRESIAYKANHYEPYQNRKDSAGYVFNG</sequence>
<evidence type="ECO:0000313" key="2">
    <source>
        <dbReference type="Proteomes" id="UP000002772"/>
    </source>
</evidence>
<dbReference type="HOGENOM" id="CLU_996987_0_0_10"/>
<dbReference type="Pfam" id="PF20459">
    <property type="entry name" value="DUF6712"/>
    <property type="match status" value="1"/>
</dbReference>
<protein>
    <submittedName>
        <fullName evidence="1">Uncharacterized protein</fullName>
    </submittedName>
</protein>
<gene>
    <name evidence="1" type="ORF">Premu_0358</name>
</gene>
<dbReference type="EMBL" id="GL945017">
    <property type="protein sequence ID" value="EGN55840.1"/>
    <property type="molecule type" value="Genomic_DNA"/>
</dbReference>
<dbReference type="InterPro" id="IPR046558">
    <property type="entry name" value="DUF6712"/>
</dbReference>
<dbReference type="OrthoDB" id="1090625at2"/>
<keyword evidence="2" id="KW-1185">Reference proteome</keyword>
<proteinExistence type="predicted"/>
<dbReference type="AlphaFoldDB" id="F8NAP0"/>
<dbReference type="RefSeq" id="WP_007572630.1">
    <property type="nucleotide sequence ID" value="NZ_BPTS01000001.1"/>
</dbReference>
<dbReference type="Proteomes" id="UP000002772">
    <property type="component" value="Unassembled WGS sequence"/>
</dbReference>
<evidence type="ECO:0000313" key="1">
    <source>
        <dbReference type="EMBL" id="EGN55840.1"/>
    </source>
</evidence>
<accession>F8NAP0</accession>
<dbReference type="STRING" id="688246.Premu_0358"/>